<dbReference type="Proteomes" id="UP000636709">
    <property type="component" value="Unassembled WGS sequence"/>
</dbReference>
<gene>
    <name evidence="6" type="ORF">HU200_036040</name>
</gene>
<keyword evidence="4" id="KW-0539">Nucleus</keyword>
<dbReference type="AlphaFoldDB" id="A0A835BT06"/>
<dbReference type="InterPro" id="IPR044549">
    <property type="entry name" value="bHLH_AtIBH1-like"/>
</dbReference>
<comment type="subcellular location">
    <subcellularLocation>
        <location evidence="1">Nucleus</location>
    </subcellularLocation>
</comment>
<evidence type="ECO:0000313" key="7">
    <source>
        <dbReference type="Proteomes" id="UP000636709"/>
    </source>
</evidence>
<feature type="region of interest" description="Disordered" evidence="5">
    <location>
        <begin position="1"/>
        <end position="31"/>
    </location>
</feature>
<dbReference type="EMBL" id="JACEFO010001874">
    <property type="protein sequence ID" value="KAF8697439.1"/>
    <property type="molecule type" value="Genomic_DNA"/>
</dbReference>
<proteinExistence type="predicted"/>
<feature type="compositionally biased region" description="Basic and acidic residues" evidence="5">
    <location>
        <begin position="1"/>
        <end position="21"/>
    </location>
</feature>
<name>A0A835BT06_9POAL</name>
<protein>
    <recommendedName>
        <fullName evidence="8">BHLH domain-containing protein</fullName>
    </recommendedName>
</protein>
<organism evidence="6 7">
    <name type="scientific">Digitaria exilis</name>
    <dbReference type="NCBI Taxonomy" id="1010633"/>
    <lineage>
        <taxon>Eukaryota</taxon>
        <taxon>Viridiplantae</taxon>
        <taxon>Streptophyta</taxon>
        <taxon>Embryophyta</taxon>
        <taxon>Tracheophyta</taxon>
        <taxon>Spermatophyta</taxon>
        <taxon>Magnoliopsida</taxon>
        <taxon>Liliopsida</taxon>
        <taxon>Poales</taxon>
        <taxon>Poaceae</taxon>
        <taxon>PACMAD clade</taxon>
        <taxon>Panicoideae</taxon>
        <taxon>Panicodae</taxon>
        <taxon>Paniceae</taxon>
        <taxon>Anthephorinae</taxon>
        <taxon>Digitaria</taxon>
    </lineage>
</organism>
<dbReference type="PANTHER" id="PTHR33124">
    <property type="entry name" value="TRANSCRIPTION FACTOR IBH1-LIKE 1"/>
    <property type="match status" value="1"/>
</dbReference>
<evidence type="ECO:0008006" key="8">
    <source>
        <dbReference type="Google" id="ProtNLM"/>
    </source>
</evidence>
<dbReference type="GO" id="GO:0006355">
    <property type="term" value="P:regulation of DNA-templated transcription"/>
    <property type="evidence" value="ECO:0007669"/>
    <property type="project" value="InterPro"/>
</dbReference>
<evidence type="ECO:0000313" key="6">
    <source>
        <dbReference type="EMBL" id="KAF8697439.1"/>
    </source>
</evidence>
<feature type="region of interest" description="Disordered" evidence="5">
    <location>
        <begin position="57"/>
        <end position="108"/>
    </location>
</feature>
<comment type="caution">
    <text evidence="6">The sequence shown here is derived from an EMBL/GenBank/DDBJ whole genome shotgun (WGS) entry which is preliminary data.</text>
</comment>
<evidence type="ECO:0000256" key="4">
    <source>
        <dbReference type="ARBA" id="ARBA00023242"/>
    </source>
</evidence>
<dbReference type="PANTHER" id="PTHR33124:SF9">
    <property type="entry name" value="TRANSCRIPTION FACTOR"/>
    <property type="match status" value="1"/>
</dbReference>
<keyword evidence="2" id="KW-0805">Transcription regulation</keyword>
<dbReference type="GO" id="GO:0005634">
    <property type="term" value="C:nucleus"/>
    <property type="evidence" value="ECO:0007669"/>
    <property type="project" value="UniProtKB-SubCell"/>
</dbReference>
<evidence type="ECO:0000256" key="1">
    <source>
        <dbReference type="ARBA" id="ARBA00004123"/>
    </source>
</evidence>
<keyword evidence="3" id="KW-0804">Transcription</keyword>
<dbReference type="CDD" id="cd11444">
    <property type="entry name" value="bHLH_AtIBH1_like"/>
    <property type="match status" value="1"/>
</dbReference>
<dbReference type="InterPro" id="IPR044660">
    <property type="entry name" value="IBH1-like"/>
</dbReference>
<evidence type="ECO:0000256" key="3">
    <source>
        <dbReference type="ARBA" id="ARBA00023163"/>
    </source>
</evidence>
<keyword evidence="7" id="KW-1185">Reference proteome</keyword>
<evidence type="ECO:0000256" key="5">
    <source>
        <dbReference type="SAM" id="MobiDB-lite"/>
    </source>
</evidence>
<sequence length="277" mass="30083">MAIRSKSHDDLPADRGTHADPARATVRRRPVPRRHLAQLAITLEAIATSCRARAVDGNQTSRGVHARGPPPPPSPCYYTARRPPRDGPPDRPIPSIHGALPPPTSARKRQVYPLTCPHRAGPRHDEMRWPWMAASAWPSIYSDGAAARPALSAPATYLLPSELVDAAMAEEEIRRIRRRGGRRRPSSSRAALRRKVRELRRLVPGGDEAPEGALLARAADYIAGLRARVELLRALAAVYEVAAGADECMVHGNGHAARVITHGSCSGTSSNRRRTGT</sequence>
<accession>A0A835BT06</accession>
<reference evidence="6" key="1">
    <citation type="submission" date="2020-07" db="EMBL/GenBank/DDBJ databases">
        <title>Genome sequence and genetic diversity analysis of an under-domesticated orphan crop, white fonio (Digitaria exilis).</title>
        <authorList>
            <person name="Bennetzen J.L."/>
            <person name="Chen S."/>
            <person name="Ma X."/>
            <person name="Wang X."/>
            <person name="Yssel A.E.J."/>
            <person name="Chaluvadi S.R."/>
            <person name="Johnson M."/>
            <person name="Gangashetty P."/>
            <person name="Hamidou F."/>
            <person name="Sanogo M.D."/>
            <person name="Zwaenepoel A."/>
            <person name="Wallace J."/>
            <person name="Van De Peer Y."/>
            <person name="Van Deynze A."/>
        </authorList>
    </citation>
    <scope>NUCLEOTIDE SEQUENCE</scope>
    <source>
        <tissue evidence="6">Leaves</tissue>
    </source>
</reference>
<evidence type="ECO:0000256" key="2">
    <source>
        <dbReference type="ARBA" id="ARBA00023015"/>
    </source>
</evidence>